<reference evidence="1 2" key="2">
    <citation type="submission" date="2018-11" db="EMBL/GenBank/DDBJ databases">
        <authorList>
            <consortium name="Pathogen Informatics"/>
        </authorList>
    </citation>
    <scope>NUCLEOTIDE SEQUENCE [LARGE SCALE GENOMIC DNA]</scope>
</reference>
<dbReference type="AlphaFoldDB" id="A0A183VDF5"/>
<name>A0A183VDF5_TOXCA</name>
<dbReference type="WBParaSite" id="TCNE_0001877901-mRNA-1">
    <property type="protein sequence ID" value="TCNE_0001877901-mRNA-1"/>
    <property type="gene ID" value="TCNE_0001877901"/>
</dbReference>
<dbReference type="EMBL" id="UYWY01025943">
    <property type="protein sequence ID" value="VDM50096.1"/>
    <property type="molecule type" value="Genomic_DNA"/>
</dbReference>
<evidence type="ECO:0000313" key="3">
    <source>
        <dbReference type="WBParaSite" id="TCNE_0001877901-mRNA-1"/>
    </source>
</evidence>
<evidence type="ECO:0000313" key="1">
    <source>
        <dbReference type="EMBL" id="VDM50096.1"/>
    </source>
</evidence>
<organism evidence="2 3">
    <name type="scientific">Toxocara canis</name>
    <name type="common">Canine roundworm</name>
    <dbReference type="NCBI Taxonomy" id="6265"/>
    <lineage>
        <taxon>Eukaryota</taxon>
        <taxon>Metazoa</taxon>
        <taxon>Ecdysozoa</taxon>
        <taxon>Nematoda</taxon>
        <taxon>Chromadorea</taxon>
        <taxon>Rhabditida</taxon>
        <taxon>Spirurina</taxon>
        <taxon>Ascaridomorpha</taxon>
        <taxon>Ascaridoidea</taxon>
        <taxon>Toxocaridae</taxon>
        <taxon>Toxocara</taxon>
    </lineage>
</organism>
<keyword evidence="2" id="KW-1185">Reference proteome</keyword>
<accession>A0A183VDF5</accession>
<proteinExistence type="predicted"/>
<evidence type="ECO:0000313" key="2">
    <source>
        <dbReference type="Proteomes" id="UP000050794"/>
    </source>
</evidence>
<protein>
    <submittedName>
        <fullName evidence="3">Trafficking protein particle complex subunit</fullName>
    </submittedName>
</protein>
<reference evidence="3" key="1">
    <citation type="submission" date="2016-06" db="UniProtKB">
        <authorList>
            <consortium name="WormBaseParasite"/>
        </authorList>
    </citation>
    <scope>IDENTIFICATION</scope>
</reference>
<dbReference type="Proteomes" id="UP000050794">
    <property type="component" value="Unassembled WGS sequence"/>
</dbReference>
<gene>
    <name evidence="1" type="ORF">TCNE_LOCUS18775</name>
</gene>
<sequence>MSINGSLLDGALVVGILHGILFMCETKGFEALDQIYNFAVTYVEINPNFGKSQQSDEVKVFLLSQHFKEFFVVVANIAGLYYKAFKTLTDRCRAYTLDLRDFETIPKLTLYSEKNILTTIDVFENVLYLYYGVKSATYTVPLGGTNAMQPEMLEVPLPPMNTDTFSGKRFFHFGTQVQVFNEKSLLLIRTVQRFSRSKFDALLVLKRTEQVTAPSMGFYFGIKDCLLFVVRFLTQLDSLPQSKGAHPTLLYRIPYQQFFL</sequence>